<dbReference type="Pfam" id="PF04055">
    <property type="entry name" value="Radical_SAM"/>
    <property type="match status" value="1"/>
</dbReference>
<dbReference type="GO" id="GO:0051539">
    <property type="term" value="F:4 iron, 4 sulfur cluster binding"/>
    <property type="evidence" value="ECO:0007669"/>
    <property type="project" value="UniProtKB-KW"/>
</dbReference>
<organism evidence="9">
    <name type="scientific">freshwater metagenome</name>
    <dbReference type="NCBI Taxonomy" id="449393"/>
    <lineage>
        <taxon>unclassified sequences</taxon>
        <taxon>metagenomes</taxon>
        <taxon>ecological metagenomes</taxon>
    </lineage>
</organism>
<comment type="cofactor">
    <cofactor evidence="1">
        <name>[4Fe-4S] cluster</name>
        <dbReference type="ChEBI" id="CHEBI:49883"/>
    </cofactor>
</comment>
<evidence type="ECO:0000259" key="8">
    <source>
        <dbReference type="PROSITE" id="PS51918"/>
    </source>
</evidence>
<keyword evidence="3" id="KW-0949">S-adenosyl-L-methionine</keyword>
<keyword evidence="5" id="KW-0560">Oxidoreductase</keyword>
<dbReference type="PANTHER" id="PTHR11228:SF7">
    <property type="entry name" value="PQQA PEPTIDE CYCLASE"/>
    <property type="match status" value="1"/>
</dbReference>
<dbReference type="PANTHER" id="PTHR11228">
    <property type="entry name" value="RADICAL SAM DOMAIN PROTEIN"/>
    <property type="match status" value="1"/>
</dbReference>
<dbReference type="InterPro" id="IPR050377">
    <property type="entry name" value="Radical_SAM_PqqE_MftC-like"/>
</dbReference>
<dbReference type="GO" id="GO:0046872">
    <property type="term" value="F:metal ion binding"/>
    <property type="evidence" value="ECO:0007669"/>
    <property type="project" value="UniProtKB-KW"/>
</dbReference>
<dbReference type="PROSITE" id="PS01305">
    <property type="entry name" value="MOAA_NIFB_PQQE"/>
    <property type="match status" value="1"/>
</dbReference>
<dbReference type="SFLD" id="SFLDS00029">
    <property type="entry name" value="Radical_SAM"/>
    <property type="match status" value="1"/>
</dbReference>
<evidence type="ECO:0000256" key="2">
    <source>
        <dbReference type="ARBA" id="ARBA00022485"/>
    </source>
</evidence>
<protein>
    <submittedName>
        <fullName evidence="9">Unannotated protein</fullName>
    </submittedName>
</protein>
<keyword evidence="2" id="KW-0004">4Fe-4S</keyword>
<dbReference type="SFLD" id="SFLDG01067">
    <property type="entry name" value="SPASM/twitch_domain_containing"/>
    <property type="match status" value="1"/>
</dbReference>
<dbReference type="Pfam" id="PF13186">
    <property type="entry name" value="SPASM"/>
    <property type="match status" value="1"/>
</dbReference>
<evidence type="ECO:0000256" key="1">
    <source>
        <dbReference type="ARBA" id="ARBA00001966"/>
    </source>
</evidence>
<evidence type="ECO:0000313" key="9">
    <source>
        <dbReference type="EMBL" id="CAB4546420.1"/>
    </source>
</evidence>
<dbReference type="AlphaFoldDB" id="A0A6J6C522"/>
<dbReference type="CDD" id="cd21109">
    <property type="entry name" value="SPASM"/>
    <property type="match status" value="1"/>
</dbReference>
<reference evidence="9" key="1">
    <citation type="submission" date="2020-05" db="EMBL/GenBank/DDBJ databases">
        <authorList>
            <person name="Chiriac C."/>
            <person name="Salcher M."/>
            <person name="Ghai R."/>
            <person name="Kavagutti S V."/>
        </authorList>
    </citation>
    <scope>NUCLEOTIDE SEQUENCE</scope>
</reference>
<proteinExistence type="predicted"/>
<dbReference type="InterPro" id="IPR007197">
    <property type="entry name" value="rSAM"/>
</dbReference>
<dbReference type="InterPro" id="IPR058240">
    <property type="entry name" value="rSAM_sf"/>
</dbReference>
<accession>A0A6J6C522</accession>
<dbReference type="CDD" id="cd01335">
    <property type="entry name" value="Radical_SAM"/>
    <property type="match status" value="1"/>
</dbReference>
<keyword evidence="6" id="KW-0408">Iron</keyword>
<evidence type="ECO:0000256" key="6">
    <source>
        <dbReference type="ARBA" id="ARBA00023004"/>
    </source>
</evidence>
<dbReference type="InterPro" id="IPR000385">
    <property type="entry name" value="MoaA_NifB_PqqE_Fe-S-bd_CS"/>
</dbReference>
<dbReference type="Gene3D" id="3.20.20.70">
    <property type="entry name" value="Aldolase class I"/>
    <property type="match status" value="2"/>
</dbReference>
<feature type="domain" description="Radical SAM core" evidence="8">
    <location>
        <begin position="110"/>
        <end position="351"/>
    </location>
</feature>
<dbReference type="GO" id="GO:0016491">
    <property type="term" value="F:oxidoreductase activity"/>
    <property type="evidence" value="ECO:0007669"/>
    <property type="project" value="UniProtKB-KW"/>
</dbReference>
<sequence>MVNLDEYYLSRSLEHQPFPSACYAPFVGLSFDMNGSVSVCAFTRTKPLGRVGETPLIEMWRGERISRLREAVAADDLSYACSRCAEEIAGGNLSGSLAVGFDQFAASPSADWPTRMEFALSTACNLQCVMCSGEFSSAIRAHREGLPPLPQSYGDEFLEELDPFLPHLQQARFLGGEPFLAEINFRIWERMIDLGLQVECNVTTNGTQWTPRVQRVLEQLPFSIGISIDGTTPETVELIRSGGSYDRIMENLGHFVAYRDRHGSSLSLTFCLMIENAHEFVDYLLMAEELGCRVYVNTVRQPMRHSLYQLAPEDLQVVLAGIEAQAAAAQGSLSINSAALNEQLARLRGHLETCLGTPVEVARASVESARYQELVDTLSEPGLGESELIHLLQKASADQLAGVDAVSVLRCDAHERIVEGNHYVGLGQEEFLSAHASVLHPMLAERIGHRVDVLADRSGNGSSTRVLSFGEPGAEPAVMVTMARRGPDPWSTSRYATLLRSGGQPC</sequence>
<name>A0A6J6C522_9ZZZZ</name>
<evidence type="ECO:0000256" key="5">
    <source>
        <dbReference type="ARBA" id="ARBA00023002"/>
    </source>
</evidence>
<dbReference type="SUPFAM" id="SSF102114">
    <property type="entry name" value="Radical SAM enzymes"/>
    <property type="match status" value="1"/>
</dbReference>
<keyword evidence="4" id="KW-0479">Metal-binding</keyword>
<gene>
    <name evidence="9" type="ORF">UFOPK1358_01339</name>
</gene>
<dbReference type="EMBL" id="CAEZSF010000139">
    <property type="protein sequence ID" value="CAB4546420.1"/>
    <property type="molecule type" value="Genomic_DNA"/>
</dbReference>
<dbReference type="InterPro" id="IPR023885">
    <property type="entry name" value="4Fe4S-binding_SPASM_dom"/>
</dbReference>
<evidence type="ECO:0000256" key="7">
    <source>
        <dbReference type="ARBA" id="ARBA00023014"/>
    </source>
</evidence>
<dbReference type="PROSITE" id="PS51918">
    <property type="entry name" value="RADICAL_SAM"/>
    <property type="match status" value="1"/>
</dbReference>
<keyword evidence="7" id="KW-0411">Iron-sulfur</keyword>
<dbReference type="InterPro" id="IPR013785">
    <property type="entry name" value="Aldolase_TIM"/>
</dbReference>
<evidence type="ECO:0000256" key="3">
    <source>
        <dbReference type="ARBA" id="ARBA00022691"/>
    </source>
</evidence>
<evidence type="ECO:0000256" key="4">
    <source>
        <dbReference type="ARBA" id="ARBA00022723"/>
    </source>
</evidence>